<keyword evidence="2" id="KW-0732">Signal</keyword>
<proteinExistence type="predicted"/>
<feature type="transmembrane region" description="Helical" evidence="1">
    <location>
        <begin position="214"/>
        <end position="232"/>
    </location>
</feature>
<gene>
    <name evidence="4" type="ORF">Pa4123_71150</name>
</gene>
<organism evidence="4 5">
    <name type="scientific">Phytohabitans aurantiacus</name>
    <dbReference type="NCBI Taxonomy" id="3016789"/>
    <lineage>
        <taxon>Bacteria</taxon>
        <taxon>Bacillati</taxon>
        <taxon>Actinomycetota</taxon>
        <taxon>Actinomycetes</taxon>
        <taxon>Micromonosporales</taxon>
        <taxon>Micromonosporaceae</taxon>
    </lineage>
</organism>
<dbReference type="EMBL" id="BSDI01000050">
    <property type="protein sequence ID" value="GLI01838.1"/>
    <property type="molecule type" value="Genomic_DNA"/>
</dbReference>
<keyword evidence="1" id="KW-0472">Membrane</keyword>
<feature type="domain" description="DUF4142" evidence="3">
    <location>
        <begin position="43"/>
        <end position="168"/>
    </location>
</feature>
<keyword evidence="1" id="KW-1133">Transmembrane helix</keyword>
<comment type="caution">
    <text evidence="4">The sequence shown here is derived from an EMBL/GenBank/DDBJ whole genome shotgun (WGS) entry which is preliminary data.</text>
</comment>
<dbReference type="RefSeq" id="WP_281903192.1">
    <property type="nucleotide sequence ID" value="NZ_BSDI01000050.1"/>
</dbReference>
<evidence type="ECO:0000259" key="3">
    <source>
        <dbReference type="Pfam" id="PF13628"/>
    </source>
</evidence>
<evidence type="ECO:0000313" key="5">
    <source>
        <dbReference type="Proteomes" id="UP001144280"/>
    </source>
</evidence>
<evidence type="ECO:0000313" key="4">
    <source>
        <dbReference type="EMBL" id="GLI01838.1"/>
    </source>
</evidence>
<name>A0ABQ5R5J5_9ACTN</name>
<reference evidence="4" key="1">
    <citation type="submission" date="2022-12" db="EMBL/GenBank/DDBJ databases">
        <title>New Phytohabitans aurantiacus sp. RD004123 nov., an actinomycete isolated from soil.</title>
        <authorList>
            <person name="Triningsih D.W."/>
            <person name="Harunari E."/>
            <person name="Igarashi Y."/>
        </authorList>
    </citation>
    <scope>NUCLEOTIDE SEQUENCE</scope>
    <source>
        <strain evidence="4">RD004123</strain>
    </source>
</reference>
<dbReference type="Pfam" id="PF13628">
    <property type="entry name" value="DUF4142"/>
    <property type="match status" value="1"/>
</dbReference>
<feature type="signal peptide" evidence="2">
    <location>
        <begin position="1"/>
        <end position="28"/>
    </location>
</feature>
<dbReference type="InterPro" id="IPR025419">
    <property type="entry name" value="DUF4142"/>
</dbReference>
<feature type="chain" id="PRO_5045633829" description="DUF4142 domain-containing protein" evidence="2">
    <location>
        <begin position="29"/>
        <end position="238"/>
    </location>
</feature>
<accession>A0ABQ5R5J5</accession>
<evidence type="ECO:0000256" key="2">
    <source>
        <dbReference type="SAM" id="SignalP"/>
    </source>
</evidence>
<dbReference type="Proteomes" id="UP001144280">
    <property type="component" value="Unassembled WGS sequence"/>
</dbReference>
<evidence type="ECO:0000256" key="1">
    <source>
        <dbReference type="SAM" id="Phobius"/>
    </source>
</evidence>
<protein>
    <recommendedName>
        <fullName evidence="3">DUF4142 domain-containing protein</fullName>
    </recommendedName>
</protein>
<sequence>MYARRRWAVSALVGFVAGTLALPAIAVAAPAPAQLSASDLALFDGVRLAGLWEMPAGQMAAERGNSQRVREVGAEIAAQHAELDQIVVDAANKVGHQLPVKPNDTQQGWLDEMRTASSDREFDQIFVDRLRAAHGKIFPVIGAVRSGTRNAVARDLAQEANRFVLTHMTLLESTGLVRYAALPPAGLPADQPPAGSLDEVALARTATGSGFSPAAIWGVLLIALTIGGVFTYRTFRPR</sequence>
<keyword evidence="1" id="KW-0812">Transmembrane</keyword>
<keyword evidence="5" id="KW-1185">Reference proteome</keyword>